<proteinExistence type="predicted"/>
<name>A0A8F3E5V5_9CAUD</name>
<dbReference type="EMBL" id="MW862981">
    <property type="protein sequence ID" value="QWY81873.1"/>
    <property type="molecule type" value="Genomic_DNA"/>
</dbReference>
<evidence type="ECO:0000256" key="1">
    <source>
        <dbReference type="SAM" id="MobiDB-lite"/>
    </source>
</evidence>
<organism evidence="2 3">
    <name type="scientific">Microbacterium phage Honk</name>
    <dbReference type="NCBI Taxonomy" id="2836095"/>
    <lineage>
        <taxon>Viruses</taxon>
        <taxon>Duplodnaviria</taxon>
        <taxon>Heunggongvirae</taxon>
        <taxon>Uroviricota</taxon>
        <taxon>Caudoviricetes</taxon>
        <taxon>Casidaviridae</taxon>
        <taxon>Honkvirus</taxon>
        <taxon>Honkvirus honk</taxon>
    </lineage>
</organism>
<reference evidence="2" key="1">
    <citation type="submission" date="2021-04" db="EMBL/GenBank/DDBJ databases">
        <authorList>
            <person name="Ulbrich M."/>
            <person name="Aldana K.S."/>
            <person name="Brown J.W."/>
            <person name="Campbell D.M."/>
            <person name="Chai A.E."/>
            <person name="Dalson K.A."/>
            <person name="Dembinski E."/>
            <person name="Gomez D.E."/>
            <person name="Gupta K."/>
            <person name="Guyot M."/>
            <person name="Hocutt K.M."/>
            <person name="Holsinger J.M."/>
            <person name="Ibarra L.A."/>
            <person name="Jeon T.-Y."/>
            <person name="Mackenzie M."/>
            <person name="Marquez I.-P.P."/>
            <person name="Mathenge R.W."/>
            <person name="Mo B.F."/>
            <person name="Nelson S."/>
            <person name="Zepeda J."/>
            <person name="Zhang L.J."/>
            <person name="Ngo R."/>
            <person name="Tse V.Y."/>
            <person name="Garlena R.A."/>
            <person name="Russell D.A."/>
            <person name="Pope W.H."/>
            <person name="Jacobs-Sera D."/>
            <person name="Hatfull G.F."/>
            <person name="Reddi K."/>
            <person name="Moberg-Parker J."/>
            <person name="Freise A.C."/>
        </authorList>
    </citation>
    <scope>NUCLEOTIDE SEQUENCE</scope>
</reference>
<accession>A0A8F3E5V5</accession>
<evidence type="ECO:0000313" key="3">
    <source>
        <dbReference type="Proteomes" id="UP000693682"/>
    </source>
</evidence>
<sequence length="222" mass="23677">MNPCPCTGAKCTLSAADDRHGSTYAYKKLGCRCDLCRDAQAASSARYRAENPEATKAAAARYYARNREAVLHRNRERVPHLAGTPTRAERYALAERLLVDGAGYREASRTVGVDHGTLADHFPGYGLAPTERGERAQIALKARALDQGLDPSALAPAARPAADVVELAELLDAGHSYAEAARRSGWSSTGAARRLPGRGYAPDVAGRHARAARTDRARGLAA</sequence>
<evidence type="ECO:0000313" key="2">
    <source>
        <dbReference type="EMBL" id="QWY81873.1"/>
    </source>
</evidence>
<keyword evidence="3" id="KW-1185">Reference proteome</keyword>
<protein>
    <submittedName>
        <fullName evidence="2">Helix-turn-helix DNA binding domain protein</fullName>
    </submittedName>
</protein>
<feature type="compositionally biased region" description="Basic and acidic residues" evidence="1">
    <location>
        <begin position="212"/>
        <end position="222"/>
    </location>
</feature>
<dbReference type="Proteomes" id="UP000693682">
    <property type="component" value="Segment"/>
</dbReference>
<gene>
    <name evidence="2" type="primary">50</name>
    <name evidence="2" type="ORF">SEA_HONK_50</name>
</gene>
<feature type="region of interest" description="Disordered" evidence="1">
    <location>
        <begin position="182"/>
        <end position="222"/>
    </location>
</feature>